<gene>
    <name evidence="1" type="ORF">LCGC14_3112850</name>
</gene>
<sequence>GVAIVEVQPFWRAEDLPTDQVHPILHAKHATGSHDAIQFVAKTGSDDLIRFERAVSGQSTFQLDVAIPSIDLTRLHVLRVWARWLGADGWTEYAPWSVEVGFAIFLEADGSLVSTGSALGAFVFQGDVATRDYLGIGVDDTKFLEGYVRLWEARRNPLHGLEAVWKI</sequence>
<comment type="caution">
    <text evidence="1">The sequence shown here is derived from an EMBL/GenBank/DDBJ whole genome shotgun (WGS) entry which is preliminary data.</text>
</comment>
<accession>A0A0F8YBY5</accession>
<organism evidence="1">
    <name type="scientific">marine sediment metagenome</name>
    <dbReference type="NCBI Taxonomy" id="412755"/>
    <lineage>
        <taxon>unclassified sequences</taxon>
        <taxon>metagenomes</taxon>
        <taxon>ecological metagenomes</taxon>
    </lineage>
</organism>
<feature type="non-terminal residue" evidence="1">
    <location>
        <position position="1"/>
    </location>
</feature>
<dbReference type="EMBL" id="LAZR01067405">
    <property type="protein sequence ID" value="KKK51649.1"/>
    <property type="molecule type" value="Genomic_DNA"/>
</dbReference>
<reference evidence="1" key="1">
    <citation type="journal article" date="2015" name="Nature">
        <title>Complex archaea that bridge the gap between prokaryotes and eukaryotes.</title>
        <authorList>
            <person name="Spang A."/>
            <person name="Saw J.H."/>
            <person name="Jorgensen S.L."/>
            <person name="Zaremba-Niedzwiedzka K."/>
            <person name="Martijn J."/>
            <person name="Lind A.E."/>
            <person name="van Eijk R."/>
            <person name="Schleper C."/>
            <person name="Guy L."/>
            <person name="Ettema T.J."/>
        </authorList>
    </citation>
    <scope>NUCLEOTIDE SEQUENCE</scope>
</reference>
<dbReference type="AlphaFoldDB" id="A0A0F8YBY5"/>
<protein>
    <submittedName>
        <fullName evidence="1">Uncharacterized protein</fullName>
    </submittedName>
</protein>
<proteinExistence type="predicted"/>
<name>A0A0F8YBY5_9ZZZZ</name>
<evidence type="ECO:0000313" key="1">
    <source>
        <dbReference type="EMBL" id="KKK51649.1"/>
    </source>
</evidence>